<protein>
    <recommendedName>
        <fullName evidence="3">Sulfotransferase</fullName>
    </recommendedName>
</protein>
<dbReference type="InterPro" id="IPR027417">
    <property type="entry name" value="P-loop_NTPase"/>
</dbReference>
<keyword evidence="2" id="KW-1185">Reference proteome</keyword>
<dbReference type="AlphaFoldDB" id="A8LQS7"/>
<dbReference type="HOGENOM" id="CLU_893955_0_0_5"/>
<sequence length="331" mass="36585">MSLAMTYPARFAPDRGIMRRILDVILHVGAHRTGTTSLQQTLRRNASRLRASSVAVWEPNVTRAALFDGLVKAADRVTPQVAAQARVSSARVRGEIDRLRGTGMRTLIVSEENMLGAIPACVASGQLYPDAARRMARFRPAFGAQCTRIGLAIRNYERHWTSMLGFTVKHGGRVPDRDRLGALVDQPRRWRDVIRELQVVFPRAELVVWPFEALVDVPHLLVPGLTRRVLPAPLEPVPCIHNASPDVALLRKVVAEGPCPHHLARLPEAGPWRPFSAAQIARMRAAYDDEIAWLRSGAAGAVTYIESPECIAGLTGPERGVDHDERQRRVG</sequence>
<reference evidence="2" key="1">
    <citation type="journal article" date="2010" name="ISME J.">
        <title>The complete genome sequence of the algal symbiont Dinoroseobacter shibae: a hitchhiker's guide to life in the sea.</title>
        <authorList>
            <person name="Wagner-Dobler I."/>
            <person name="Ballhausen B."/>
            <person name="Berger M."/>
            <person name="Brinkhoff T."/>
            <person name="Buchholz I."/>
            <person name="Bunk B."/>
            <person name="Cypionka H."/>
            <person name="Daniel R."/>
            <person name="Drepper T."/>
            <person name="Gerdts G."/>
            <person name="Hahnke S."/>
            <person name="Han C."/>
            <person name="Jahn D."/>
            <person name="Kalhoefer D."/>
            <person name="Kiss H."/>
            <person name="Klenk H.P."/>
            <person name="Kyrpides N."/>
            <person name="Liebl W."/>
            <person name="Liesegang H."/>
            <person name="Meincke L."/>
            <person name="Pati A."/>
            <person name="Petersen J."/>
            <person name="Piekarski T."/>
            <person name="Pommerenke C."/>
            <person name="Pradella S."/>
            <person name="Pukall R."/>
            <person name="Rabus R."/>
            <person name="Stackebrandt E."/>
            <person name="Thole S."/>
            <person name="Thompson L."/>
            <person name="Tielen P."/>
            <person name="Tomasch J."/>
            <person name="von Jan M."/>
            <person name="Wanphrut N."/>
            <person name="Wichels A."/>
            <person name="Zech H."/>
            <person name="Simon M."/>
        </authorList>
    </citation>
    <scope>NUCLEOTIDE SEQUENCE [LARGE SCALE GENOMIC DNA]</scope>
    <source>
        <strain evidence="2">DSM 16493 / NCIMB 14021 / DFL 12</strain>
    </source>
</reference>
<name>A8LQS7_DINSH</name>
<dbReference type="Proteomes" id="UP000006833">
    <property type="component" value="Chromosome"/>
</dbReference>
<dbReference type="EMBL" id="CP000830">
    <property type="protein sequence ID" value="ABV92470.1"/>
    <property type="molecule type" value="Genomic_DNA"/>
</dbReference>
<accession>A8LQS7</accession>
<dbReference type="eggNOG" id="ENOG502Z9T4">
    <property type="taxonomic scope" value="Bacteria"/>
</dbReference>
<evidence type="ECO:0000313" key="1">
    <source>
        <dbReference type="EMBL" id="ABV92470.1"/>
    </source>
</evidence>
<dbReference type="SUPFAM" id="SSF52540">
    <property type="entry name" value="P-loop containing nucleoside triphosphate hydrolases"/>
    <property type="match status" value="1"/>
</dbReference>
<proteinExistence type="predicted"/>
<evidence type="ECO:0008006" key="3">
    <source>
        <dbReference type="Google" id="ProtNLM"/>
    </source>
</evidence>
<evidence type="ECO:0000313" key="2">
    <source>
        <dbReference type="Proteomes" id="UP000006833"/>
    </source>
</evidence>
<dbReference type="STRING" id="398580.Dshi_0725"/>
<dbReference type="KEGG" id="dsh:Dshi_0725"/>
<organism evidence="1 2">
    <name type="scientific">Dinoroseobacter shibae (strain DSM 16493 / NCIMB 14021 / DFL 12)</name>
    <dbReference type="NCBI Taxonomy" id="398580"/>
    <lineage>
        <taxon>Bacteria</taxon>
        <taxon>Pseudomonadati</taxon>
        <taxon>Pseudomonadota</taxon>
        <taxon>Alphaproteobacteria</taxon>
        <taxon>Rhodobacterales</taxon>
        <taxon>Roseobacteraceae</taxon>
        <taxon>Dinoroseobacter</taxon>
    </lineage>
</organism>
<gene>
    <name evidence="1" type="ordered locus">Dshi_0725</name>
</gene>